<evidence type="ECO:0000313" key="2">
    <source>
        <dbReference type="EMBL" id="KAK1345516.1"/>
    </source>
</evidence>
<comment type="caution">
    <text evidence="2">The sequence shown here is derived from an EMBL/GenBank/DDBJ whole genome shotgun (WGS) entry which is preliminary data.</text>
</comment>
<gene>
    <name evidence="2" type="ORF">QTO34_007974</name>
</gene>
<feature type="compositionally biased region" description="Low complexity" evidence="1">
    <location>
        <begin position="421"/>
        <end position="431"/>
    </location>
</feature>
<proteinExistence type="predicted"/>
<name>A0AA40IAB8_CNENI</name>
<reference evidence="2" key="1">
    <citation type="submission" date="2023-06" db="EMBL/GenBank/DDBJ databases">
        <title>Reference genome for the Northern bat (Eptesicus nilssonii), a most northern bat species.</title>
        <authorList>
            <person name="Laine V.N."/>
            <person name="Pulliainen A.T."/>
            <person name="Lilley T.M."/>
        </authorList>
    </citation>
    <scope>NUCLEOTIDE SEQUENCE</scope>
    <source>
        <strain evidence="2">BLF_Eptnil</strain>
        <tissue evidence="2">Kidney</tissue>
    </source>
</reference>
<evidence type="ECO:0008006" key="4">
    <source>
        <dbReference type="Google" id="ProtNLM"/>
    </source>
</evidence>
<dbReference type="Proteomes" id="UP001177744">
    <property type="component" value="Unassembled WGS sequence"/>
</dbReference>
<dbReference type="PANTHER" id="PTHR10492">
    <property type="match status" value="1"/>
</dbReference>
<feature type="compositionally biased region" description="Basic and acidic residues" evidence="1">
    <location>
        <begin position="477"/>
        <end position="488"/>
    </location>
</feature>
<evidence type="ECO:0000313" key="3">
    <source>
        <dbReference type="Proteomes" id="UP001177744"/>
    </source>
</evidence>
<evidence type="ECO:0000256" key="1">
    <source>
        <dbReference type="SAM" id="MobiDB-lite"/>
    </source>
</evidence>
<feature type="region of interest" description="Disordered" evidence="1">
    <location>
        <begin position="401"/>
        <end position="456"/>
    </location>
</feature>
<feature type="region of interest" description="Disordered" evidence="1">
    <location>
        <begin position="303"/>
        <end position="324"/>
    </location>
</feature>
<accession>A0AA40IAB8</accession>
<dbReference type="SUPFAM" id="SSF52540">
    <property type="entry name" value="P-loop containing nucleoside triphosphate hydrolases"/>
    <property type="match status" value="1"/>
</dbReference>
<sequence>MDWYLASGVWCCPSGLPRPLMDPDPQERAMALPSPPALGPKAPVGLKEEAAVVSRTRKEWMPTSLSAPYHRELGDEDSRVPDSHSYRWLKRPALLRPALRKTLVAELGVAECVAAGTSFPPAAVFLWPPARSERLSIGVPLGVADRAGGRCSDRRVARGKLLLADNWCRQPDNIKNISKCAILCPKNENVHELNEGTLDIFDGDFHTYLSDDSINSTDDAEKENFPIEFLNSIIPLGMPCHKLKLKFPVMPAFGMTINKSQGQTVDRVGIFLPEPVFRHGQLYVAFSRVQRLALAFAQGGAEKEKKKKRRGWEPRSPGGVASLQTAISPSPRLAKHPSGDLHPEGGVTSLKTALNPSLRLANPHGVRVPAGGMASLQTAISLSPRLARHPSGIPQTEGAVASLKTALSPSPRLATPPPEQQPCAQPAPSEEQQLHEQPTPTSQRSHHCCEQCSPEEPLPTEEQLLHDLTPRSFSESKNGETKKLPEERKGGIARKAAKCLNLKPGMEPATQSSSVQHWHFRGGAEGKRWPLSSIQNKAEPPATAATASTIAPWLARGSRGALTVHRAAMDRQAWWAAPDVTHKVQAMIVTGQTRQAAPDAVRGVQAVIGTGQAQRTAPDITRGTWKPLGLNMAAVRGSRGRSGRAGGMDSA</sequence>
<keyword evidence="3" id="KW-1185">Reference proteome</keyword>
<dbReference type="InterPro" id="IPR027417">
    <property type="entry name" value="P-loop_NTPase"/>
</dbReference>
<feature type="region of interest" description="Disordered" evidence="1">
    <location>
        <begin position="330"/>
        <end position="349"/>
    </location>
</feature>
<dbReference type="PANTHER" id="PTHR10492:SF57">
    <property type="entry name" value="ATP-DEPENDENT DNA HELICASE"/>
    <property type="match status" value="1"/>
</dbReference>
<feature type="region of interest" description="Disordered" evidence="1">
    <location>
        <begin position="468"/>
        <end position="488"/>
    </location>
</feature>
<dbReference type="EMBL" id="JAULJE010000002">
    <property type="protein sequence ID" value="KAK1345516.1"/>
    <property type="molecule type" value="Genomic_DNA"/>
</dbReference>
<protein>
    <recommendedName>
        <fullName evidence="4">ATP-dependent DNA helicase</fullName>
    </recommendedName>
</protein>
<dbReference type="CDD" id="cd18809">
    <property type="entry name" value="SF1_C_RecD"/>
    <property type="match status" value="1"/>
</dbReference>
<organism evidence="2 3">
    <name type="scientific">Cnephaeus nilssonii</name>
    <name type="common">Northern bat</name>
    <name type="synonym">Eptesicus nilssonii</name>
    <dbReference type="NCBI Taxonomy" id="3371016"/>
    <lineage>
        <taxon>Eukaryota</taxon>
        <taxon>Metazoa</taxon>
        <taxon>Chordata</taxon>
        <taxon>Craniata</taxon>
        <taxon>Vertebrata</taxon>
        <taxon>Euteleostomi</taxon>
        <taxon>Mammalia</taxon>
        <taxon>Eutheria</taxon>
        <taxon>Laurasiatheria</taxon>
        <taxon>Chiroptera</taxon>
        <taxon>Yangochiroptera</taxon>
        <taxon>Vespertilionidae</taxon>
        <taxon>Cnephaeus</taxon>
    </lineage>
</organism>
<dbReference type="AlphaFoldDB" id="A0AA40IAB8"/>